<accession>A0A222EBK9</accession>
<organism evidence="1 2">
    <name type="scientific">Antarctobacter heliothermus</name>
    <dbReference type="NCBI Taxonomy" id="74033"/>
    <lineage>
        <taxon>Bacteria</taxon>
        <taxon>Pseudomonadati</taxon>
        <taxon>Pseudomonadota</taxon>
        <taxon>Alphaproteobacteria</taxon>
        <taxon>Rhodobacterales</taxon>
        <taxon>Roseobacteraceae</taxon>
        <taxon>Antarctobacter</taxon>
    </lineage>
</organism>
<gene>
    <name evidence="1" type="ORF">ANTHELSMS3_05078</name>
</gene>
<dbReference type="PROSITE" id="PS51354">
    <property type="entry name" value="GLUTAREDOXIN_2"/>
    <property type="match status" value="1"/>
</dbReference>
<proteinExistence type="predicted"/>
<evidence type="ECO:0000313" key="2">
    <source>
        <dbReference type="Proteomes" id="UP000203589"/>
    </source>
</evidence>
<dbReference type="AlphaFoldDB" id="A0A222EBK9"/>
<name>A0A222EBK9_9RHOB</name>
<sequence>MRKDTQTTTLYRMVMPDHLGPFRLMSKDLLERQGYSVDDHHLETRKQTDAFKEEHGVETTPQAFIDGERIGGYDELRMRRRVVKCALGVCAADREADDARNGSADRRQDVEKVTHGKVPFFSLLTGRQGKS</sequence>
<geneLocation type="plasmid" evidence="2">
    <name>psms3-1</name>
</geneLocation>
<dbReference type="InterPro" id="IPR036249">
    <property type="entry name" value="Thioredoxin-like_sf"/>
</dbReference>
<evidence type="ECO:0000313" key="1">
    <source>
        <dbReference type="EMBL" id="ASP23458.1"/>
    </source>
</evidence>
<dbReference type="Proteomes" id="UP000203589">
    <property type="component" value="Plasmid pSMS3-1"/>
</dbReference>
<reference evidence="1 2" key="1">
    <citation type="submission" date="2017-07" db="EMBL/GenBank/DDBJ databases">
        <title>Genome Sequence of Antarctobacter heliothermus Strain SMS3 Isolated from a culture of the Diatom Skeletonema marinoi.</title>
        <authorList>
            <person name="Topel M."/>
            <person name="Pinder M.I.M."/>
            <person name="Johansson O.N."/>
            <person name="Kourtchenko O."/>
            <person name="Godhe A."/>
            <person name="Clarke A.K."/>
        </authorList>
    </citation>
    <scope>NUCLEOTIDE SEQUENCE [LARGE SCALE GENOMIC DNA]</scope>
    <source>
        <strain evidence="1 2">SMS3</strain>
        <plasmid evidence="2">Plasmid psms3-1</plasmid>
    </source>
</reference>
<dbReference type="SUPFAM" id="SSF52833">
    <property type="entry name" value="Thioredoxin-like"/>
    <property type="match status" value="1"/>
</dbReference>
<dbReference type="EMBL" id="CP022541">
    <property type="protein sequence ID" value="ASP23458.1"/>
    <property type="molecule type" value="Genomic_DNA"/>
</dbReference>
<dbReference type="Gene3D" id="3.40.30.10">
    <property type="entry name" value="Glutaredoxin"/>
    <property type="match status" value="1"/>
</dbReference>
<protein>
    <submittedName>
        <fullName evidence="1">GlrX-dom: glutaredoxin-family domain protein</fullName>
    </submittedName>
</protein>
<keyword evidence="1" id="KW-0614">Plasmid</keyword>
<keyword evidence="2" id="KW-1185">Reference proteome</keyword>
<dbReference type="KEGG" id="aht:ANTHELSMS3_05078"/>